<evidence type="ECO:0000259" key="1">
    <source>
        <dbReference type="Pfam" id="PF01965"/>
    </source>
</evidence>
<protein>
    <submittedName>
        <fullName evidence="2">Intracellular protease/amidase</fullName>
    </submittedName>
</protein>
<dbReference type="InterPro" id="IPR050325">
    <property type="entry name" value="Prot/Nucl_acid_deglycase"/>
</dbReference>
<dbReference type="InterPro" id="IPR002818">
    <property type="entry name" value="DJ-1/PfpI"/>
</dbReference>
<dbReference type="Proteomes" id="UP001226720">
    <property type="component" value="Unassembled WGS sequence"/>
</dbReference>
<evidence type="ECO:0000313" key="2">
    <source>
        <dbReference type="EMBL" id="MDQ0483924.1"/>
    </source>
</evidence>
<dbReference type="RefSeq" id="WP_301552585.1">
    <property type="nucleotide sequence ID" value="NZ_JAQRMZ010000009.1"/>
</dbReference>
<organism evidence="2 3">
    <name type="scientific">Guptibacillus hwajinpoensis</name>
    <dbReference type="NCBI Taxonomy" id="208199"/>
    <lineage>
        <taxon>Bacteria</taxon>
        <taxon>Bacillati</taxon>
        <taxon>Bacillota</taxon>
        <taxon>Bacilli</taxon>
        <taxon>Bacillales</taxon>
        <taxon>Guptibacillaceae</taxon>
        <taxon>Guptibacillus</taxon>
    </lineage>
</organism>
<feature type="domain" description="DJ-1/PfpI" evidence="1">
    <location>
        <begin position="1"/>
        <end position="159"/>
    </location>
</feature>
<proteinExistence type="predicted"/>
<dbReference type="Gene3D" id="3.40.50.880">
    <property type="match status" value="1"/>
</dbReference>
<dbReference type="PANTHER" id="PTHR48094">
    <property type="entry name" value="PROTEIN/NUCLEIC ACID DEGLYCASE DJ-1-RELATED"/>
    <property type="match status" value="1"/>
</dbReference>
<comment type="caution">
    <text evidence="2">The sequence shown here is derived from an EMBL/GenBank/DDBJ whole genome shotgun (WGS) entry which is preliminary data.</text>
</comment>
<dbReference type="Pfam" id="PF01965">
    <property type="entry name" value="DJ-1_PfpI"/>
    <property type="match status" value="1"/>
</dbReference>
<sequence>MRALFFLYDGYMDWEISPLAYIFSETNVKVETTALKEEITHSGKFKIKVDQIVDECLVSKYDILVIPGGDPEPLLEEETLIGLIQEFDNKNKWIASICGASTLLGRSSVLRNRDYSTSIDISDFTTCFNPAYKSKADTTVCENLITAEGNAYVEFAVAVGKQLDLFKDREDELETVLFFKNQLRG</sequence>
<dbReference type="PANTHER" id="PTHR48094:SF12">
    <property type="entry name" value="PARKINSON DISEASE PROTEIN 7 HOMOLOG"/>
    <property type="match status" value="1"/>
</dbReference>
<keyword evidence="2" id="KW-0645">Protease</keyword>
<accession>A0ABU0K6K4</accession>
<dbReference type="GO" id="GO:0006508">
    <property type="term" value="P:proteolysis"/>
    <property type="evidence" value="ECO:0007669"/>
    <property type="project" value="UniProtKB-KW"/>
</dbReference>
<name>A0ABU0K6K4_9BACL</name>
<dbReference type="EMBL" id="JAUSWM010000005">
    <property type="protein sequence ID" value="MDQ0483924.1"/>
    <property type="molecule type" value="Genomic_DNA"/>
</dbReference>
<dbReference type="GeneID" id="301328236"/>
<dbReference type="SUPFAM" id="SSF52317">
    <property type="entry name" value="Class I glutamine amidotransferase-like"/>
    <property type="match status" value="1"/>
</dbReference>
<keyword evidence="3" id="KW-1185">Reference proteome</keyword>
<reference evidence="2" key="1">
    <citation type="submission" date="2023-07" db="EMBL/GenBank/DDBJ databases">
        <title>Genomic Encyclopedia of Type Strains, Phase IV (KMG-IV): sequencing the most valuable type-strain genomes for metagenomic binning, comparative biology and taxonomic classification.</title>
        <authorList>
            <person name="Goeker M."/>
        </authorList>
    </citation>
    <scope>NUCLEOTIDE SEQUENCE [LARGE SCALE GENOMIC DNA]</scope>
    <source>
        <strain evidence="2">JSM 076093</strain>
    </source>
</reference>
<keyword evidence="2" id="KW-0378">Hydrolase</keyword>
<gene>
    <name evidence="2" type="ORF">QO000_002908</name>
</gene>
<evidence type="ECO:0000313" key="3">
    <source>
        <dbReference type="Proteomes" id="UP001226720"/>
    </source>
</evidence>
<dbReference type="GO" id="GO:0008233">
    <property type="term" value="F:peptidase activity"/>
    <property type="evidence" value="ECO:0007669"/>
    <property type="project" value="UniProtKB-KW"/>
</dbReference>
<dbReference type="InterPro" id="IPR029062">
    <property type="entry name" value="Class_I_gatase-like"/>
</dbReference>